<evidence type="ECO:0000256" key="3">
    <source>
        <dbReference type="ARBA" id="ARBA00022729"/>
    </source>
</evidence>
<keyword evidence="3" id="KW-0732">Signal</keyword>
<dbReference type="Proteomes" id="UP001500359">
    <property type="component" value="Unassembled WGS sequence"/>
</dbReference>
<evidence type="ECO:0000256" key="1">
    <source>
        <dbReference type="ARBA" id="ARBA00004196"/>
    </source>
</evidence>
<feature type="domain" description="Periplasmic binding protein" evidence="4">
    <location>
        <begin position="30"/>
        <end position="292"/>
    </location>
</feature>
<proteinExistence type="inferred from homology"/>
<dbReference type="SUPFAM" id="SSF53822">
    <property type="entry name" value="Periplasmic binding protein-like I"/>
    <property type="match status" value="1"/>
</dbReference>
<dbReference type="EMBL" id="BAAAFD010000002">
    <property type="protein sequence ID" value="GAA0854106.1"/>
    <property type="molecule type" value="Genomic_DNA"/>
</dbReference>
<dbReference type="PANTHER" id="PTHR46847:SF2">
    <property type="entry name" value="ABC TRANSPORTER SUGAR-BINDING PROTEIN"/>
    <property type="match status" value="1"/>
</dbReference>
<evidence type="ECO:0000313" key="6">
    <source>
        <dbReference type="Proteomes" id="UP001500359"/>
    </source>
</evidence>
<evidence type="ECO:0000313" key="5">
    <source>
        <dbReference type="EMBL" id="GAA0854106.1"/>
    </source>
</evidence>
<protein>
    <submittedName>
        <fullName evidence="5">ABC transporter substrate-binding protein</fullName>
    </submittedName>
</protein>
<name>A0ABN1LE18_9ALTE</name>
<dbReference type="InterPro" id="IPR025997">
    <property type="entry name" value="SBP_2_dom"/>
</dbReference>
<comment type="subcellular location">
    <subcellularLocation>
        <location evidence="1">Cell envelope</location>
    </subcellularLocation>
</comment>
<gene>
    <name evidence="5" type="ORF">GCM10009114_08720</name>
</gene>
<dbReference type="InterPro" id="IPR028082">
    <property type="entry name" value="Peripla_BP_I"/>
</dbReference>
<reference evidence="5 6" key="1">
    <citation type="journal article" date="2019" name="Int. J. Syst. Evol. Microbiol.">
        <title>The Global Catalogue of Microorganisms (GCM) 10K type strain sequencing project: providing services to taxonomists for standard genome sequencing and annotation.</title>
        <authorList>
            <consortium name="The Broad Institute Genomics Platform"/>
            <consortium name="The Broad Institute Genome Sequencing Center for Infectious Disease"/>
            <person name="Wu L."/>
            <person name="Ma J."/>
        </authorList>
    </citation>
    <scope>NUCLEOTIDE SEQUENCE [LARGE SCALE GENOMIC DNA]</scope>
    <source>
        <strain evidence="5 6">JCM 15896</strain>
    </source>
</reference>
<sequence>MLVLVITAKSTEAKTCADNNDEHSYDVTLFMPDAKISEFWSASHNFARSVAKHLNINLKIISLEGFKRTRFGFLQLITQTLTERHKPDFILSIMYGGGEYAQLELFNKLSVPFITFNSSLGPLELRVTQNPREQFQHWKAHMSPDEFSAGANVVANLVAQKGGTTLAILGGSTTSVVNKHRIEGALKQAKAESISVLAPVYTDWSVQRSMFATRTILRRAPDVDMIWTAAPEIADGARRVLAELNKSAVIGSFDWTDTNIQLIEQGDLAFSYGGHFTEAGWAIILLYDYLRGSDFATELGTMILSQLKKMDRSNINDVKYLLHKRNWSDTDFRTYSKCLNPLRDSYDFTLSPK</sequence>
<organism evidence="5 6">
    <name type="scientific">Aliiglaciecola litoralis</name>
    <dbReference type="NCBI Taxonomy" id="582857"/>
    <lineage>
        <taxon>Bacteria</taxon>
        <taxon>Pseudomonadati</taxon>
        <taxon>Pseudomonadota</taxon>
        <taxon>Gammaproteobacteria</taxon>
        <taxon>Alteromonadales</taxon>
        <taxon>Alteromonadaceae</taxon>
        <taxon>Aliiglaciecola</taxon>
    </lineage>
</organism>
<evidence type="ECO:0000256" key="2">
    <source>
        <dbReference type="ARBA" id="ARBA00007639"/>
    </source>
</evidence>
<comment type="caution">
    <text evidence="5">The sequence shown here is derived from an EMBL/GenBank/DDBJ whole genome shotgun (WGS) entry which is preliminary data.</text>
</comment>
<dbReference type="Gene3D" id="3.40.50.2300">
    <property type="match status" value="2"/>
</dbReference>
<evidence type="ECO:0000259" key="4">
    <source>
        <dbReference type="Pfam" id="PF13407"/>
    </source>
</evidence>
<dbReference type="Pfam" id="PF13407">
    <property type="entry name" value="Peripla_BP_4"/>
    <property type="match status" value="1"/>
</dbReference>
<keyword evidence="6" id="KW-1185">Reference proteome</keyword>
<comment type="similarity">
    <text evidence="2">Belongs to the bacterial solute-binding protein 2 family.</text>
</comment>
<dbReference type="RefSeq" id="WP_343856906.1">
    <property type="nucleotide sequence ID" value="NZ_BAAAFD010000002.1"/>
</dbReference>
<accession>A0ABN1LE18</accession>
<dbReference type="PANTHER" id="PTHR46847">
    <property type="entry name" value="D-ALLOSE-BINDING PERIPLASMIC PROTEIN-RELATED"/>
    <property type="match status" value="1"/>
</dbReference>